<dbReference type="InterPro" id="IPR013320">
    <property type="entry name" value="ConA-like_dom_sf"/>
</dbReference>
<evidence type="ECO:0000256" key="2">
    <source>
        <dbReference type="ARBA" id="ARBA00022481"/>
    </source>
</evidence>
<evidence type="ECO:0000259" key="7">
    <source>
        <dbReference type="PROSITE" id="PS50800"/>
    </source>
</evidence>
<dbReference type="InterPro" id="IPR036361">
    <property type="entry name" value="SAP_dom_sf"/>
</dbReference>
<dbReference type="InterPro" id="IPR003034">
    <property type="entry name" value="SAP_dom"/>
</dbReference>
<dbReference type="SMART" id="SM00449">
    <property type="entry name" value="SPRY"/>
    <property type="match status" value="1"/>
</dbReference>
<feature type="compositionally biased region" description="Basic and acidic residues" evidence="5">
    <location>
        <begin position="617"/>
        <end position="657"/>
    </location>
</feature>
<dbReference type="SMART" id="SM00513">
    <property type="entry name" value="SAP"/>
    <property type="match status" value="1"/>
</dbReference>
<evidence type="ECO:0000256" key="1">
    <source>
        <dbReference type="ARBA" id="ARBA00004123"/>
    </source>
</evidence>
<feature type="compositionally biased region" description="Low complexity" evidence="5">
    <location>
        <begin position="64"/>
        <end position="86"/>
    </location>
</feature>
<evidence type="ECO:0000259" key="6">
    <source>
        <dbReference type="PROSITE" id="PS50188"/>
    </source>
</evidence>
<dbReference type="Pfam" id="PF13671">
    <property type="entry name" value="AAA_33"/>
    <property type="match status" value="1"/>
</dbReference>
<feature type="domain" description="SAP" evidence="7">
    <location>
        <begin position="3"/>
        <end position="37"/>
    </location>
</feature>
<feature type="compositionally biased region" description="Basic and acidic residues" evidence="5">
    <location>
        <begin position="596"/>
        <end position="608"/>
    </location>
</feature>
<feature type="region of interest" description="Disordered" evidence="5">
    <location>
        <begin position="531"/>
        <end position="663"/>
    </location>
</feature>
<reference evidence="8 9" key="1">
    <citation type="submission" date="2020-04" db="EMBL/GenBank/DDBJ databases">
        <authorList>
            <person name="Wallbank WR R."/>
            <person name="Pardo Diaz C."/>
            <person name="Kozak K."/>
            <person name="Martin S."/>
            <person name="Jiggins C."/>
            <person name="Moest M."/>
            <person name="Warren A I."/>
            <person name="Byers J.R.P. K."/>
            <person name="Montejo-Kovacevich G."/>
            <person name="Yen C E."/>
        </authorList>
    </citation>
    <scope>NUCLEOTIDE SEQUENCE [LARGE SCALE GENOMIC DNA]</scope>
</reference>
<feature type="region of interest" description="Disordered" evidence="5">
    <location>
        <begin position="905"/>
        <end position="1247"/>
    </location>
</feature>
<dbReference type="InterPro" id="IPR027417">
    <property type="entry name" value="P-loop_NTPase"/>
</dbReference>
<comment type="subcellular location">
    <subcellularLocation>
        <location evidence="1">Nucleus</location>
    </subcellularLocation>
</comment>
<dbReference type="InterPro" id="IPR003877">
    <property type="entry name" value="SPRY_dom"/>
</dbReference>
<dbReference type="Gene3D" id="2.60.120.920">
    <property type="match status" value="1"/>
</dbReference>
<feature type="compositionally biased region" description="Basic and acidic residues" evidence="5">
    <location>
        <begin position="141"/>
        <end position="155"/>
    </location>
</feature>
<feature type="compositionally biased region" description="Gly residues" evidence="5">
    <location>
        <begin position="956"/>
        <end position="976"/>
    </location>
</feature>
<feature type="domain" description="B30.2/SPRY" evidence="6">
    <location>
        <begin position="295"/>
        <end position="504"/>
    </location>
</feature>
<dbReference type="OrthoDB" id="283575at2759"/>
<organism evidence="8 9">
    <name type="scientific">Arctia plantaginis</name>
    <name type="common">Wood tiger moth</name>
    <name type="synonym">Phalaena plantaginis</name>
    <dbReference type="NCBI Taxonomy" id="874455"/>
    <lineage>
        <taxon>Eukaryota</taxon>
        <taxon>Metazoa</taxon>
        <taxon>Ecdysozoa</taxon>
        <taxon>Arthropoda</taxon>
        <taxon>Hexapoda</taxon>
        <taxon>Insecta</taxon>
        <taxon>Pterygota</taxon>
        <taxon>Neoptera</taxon>
        <taxon>Endopterygota</taxon>
        <taxon>Lepidoptera</taxon>
        <taxon>Glossata</taxon>
        <taxon>Ditrysia</taxon>
        <taxon>Noctuoidea</taxon>
        <taxon>Erebidae</taxon>
        <taxon>Arctiinae</taxon>
        <taxon>Arctia</taxon>
    </lineage>
</organism>
<protein>
    <submittedName>
        <fullName evidence="8">Uncharacterized protein</fullName>
    </submittedName>
</protein>
<evidence type="ECO:0000313" key="9">
    <source>
        <dbReference type="Proteomes" id="UP000494256"/>
    </source>
</evidence>
<feature type="compositionally biased region" description="Polar residues" evidence="5">
    <location>
        <begin position="107"/>
        <end position="124"/>
    </location>
</feature>
<feature type="compositionally biased region" description="Basic and acidic residues" evidence="5">
    <location>
        <begin position="1011"/>
        <end position="1033"/>
    </location>
</feature>
<feature type="compositionally biased region" description="Basic and acidic residues" evidence="5">
    <location>
        <begin position="92"/>
        <end position="106"/>
    </location>
</feature>
<accession>A0A8S1AQU9</accession>
<dbReference type="InterPro" id="IPR001870">
    <property type="entry name" value="B30.2/SPRY"/>
</dbReference>
<dbReference type="PANTHER" id="PTHR12381">
    <property type="entry name" value="HETEROGENEOUS NUCLEAR RIBONUCLEOPROTEIN U FAMILY MEMBER"/>
    <property type="match status" value="1"/>
</dbReference>
<dbReference type="SUPFAM" id="SSF52540">
    <property type="entry name" value="P-loop containing nucleoside triphosphate hydrolases"/>
    <property type="match status" value="1"/>
</dbReference>
<comment type="caution">
    <text evidence="8">The sequence shown here is derived from an EMBL/GenBank/DDBJ whole genome shotgun (WGS) entry which is preliminary data.</text>
</comment>
<evidence type="ECO:0000313" key="8">
    <source>
        <dbReference type="EMBL" id="CAB3247077.1"/>
    </source>
</evidence>
<dbReference type="InterPro" id="IPR035778">
    <property type="entry name" value="SPRY_hnRNP_U"/>
</dbReference>
<dbReference type="InterPro" id="IPR043136">
    <property type="entry name" value="B30.2/SPRY_sf"/>
</dbReference>
<dbReference type="Proteomes" id="UP000494256">
    <property type="component" value="Unassembled WGS sequence"/>
</dbReference>
<feature type="compositionally biased region" description="Low complexity" evidence="5">
    <location>
        <begin position="1120"/>
        <end position="1139"/>
    </location>
</feature>
<feature type="compositionally biased region" description="Basic and acidic residues" evidence="5">
    <location>
        <begin position="905"/>
        <end position="919"/>
    </location>
</feature>
<proteinExistence type="predicted"/>
<feature type="compositionally biased region" description="Basic and acidic residues" evidence="5">
    <location>
        <begin position="531"/>
        <end position="586"/>
    </location>
</feature>
<dbReference type="Pfam" id="PF02037">
    <property type="entry name" value="SAP"/>
    <property type="match status" value="1"/>
</dbReference>
<dbReference type="PROSITE" id="PS50800">
    <property type="entry name" value="SAP"/>
    <property type="match status" value="1"/>
</dbReference>
<dbReference type="CDD" id="cd12884">
    <property type="entry name" value="SPRY_hnRNP"/>
    <property type="match status" value="1"/>
</dbReference>
<feature type="compositionally biased region" description="Basic and acidic residues" evidence="5">
    <location>
        <begin position="932"/>
        <end position="955"/>
    </location>
</feature>
<dbReference type="EMBL" id="CADEBD010000336">
    <property type="protein sequence ID" value="CAB3247077.1"/>
    <property type="molecule type" value="Genomic_DNA"/>
</dbReference>
<dbReference type="GO" id="GO:0003723">
    <property type="term" value="F:RNA binding"/>
    <property type="evidence" value="ECO:0007669"/>
    <property type="project" value="TreeGrafter"/>
</dbReference>
<name>A0A8S1AQU9_ARCPL</name>
<dbReference type="SUPFAM" id="SSF68906">
    <property type="entry name" value="SAP domain"/>
    <property type="match status" value="1"/>
</dbReference>
<dbReference type="Gene3D" id="1.10.720.30">
    <property type="entry name" value="SAP domain"/>
    <property type="match status" value="1"/>
</dbReference>
<gene>
    <name evidence="8" type="ORF">APLA_LOCUS11764</name>
</gene>
<feature type="compositionally biased region" description="Acidic residues" evidence="5">
    <location>
        <begin position="190"/>
        <end position="219"/>
    </location>
</feature>
<dbReference type="PANTHER" id="PTHR12381:SF56">
    <property type="entry name" value="B30.2_SPRY DOMAIN-CONTAINING PROTEIN-RELATED"/>
    <property type="match status" value="1"/>
</dbReference>
<dbReference type="GO" id="GO:0000380">
    <property type="term" value="P:alternative mRNA splicing, via spliceosome"/>
    <property type="evidence" value="ECO:0007669"/>
    <property type="project" value="TreeGrafter"/>
</dbReference>
<dbReference type="PROSITE" id="PS50188">
    <property type="entry name" value="B302_SPRY"/>
    <property type="match status" value="1"/>
</dbReference>
<keyword evidence="4" id="KW-0539">Nucleus</keyword>
<keyword evidence="3" id="KW-0597">Phosphoprotein</keyword>
<feature type="region of interest" description="Disordered" evidence="5">
    <location>
        <begin position="39"/>
        <end position="238"/>
    </location>
</feature>
<dbReference type="SUPFAM" id="SSF49899">
    <property type="entry name" value="Concanavalin A-like lectins/glucanases"/>
    <property type="match status" value="1"/>
</dbReference>
<feature type="compositionally biased region" description="Gly residues" evidence="5">
    <location>
        <begin position="1063"/>
        <end position="1079"/>
    </location>
</feature>
<feature type="compositionally biased region" description="Low complexity" evidence="5">
    <location>
        <begin position="1097"/>
        <end position="1111"/>
    </location>
</feature>
<sequence length="1278" mass="143845">MDPSKMKVVDLRSELGALGLDTKGNKPALVERLKKALEAMTGKALPDTSILDTSTEDADEPATPRRVPAARTTRRSSSSRLAATPAKPLQAVREEPPEAIEEENRGSEQYSPSQEDSDSETPAKNSEPEISQPEPPAEVQKPAEEPVIKEDEKNSPVKANLASKESEPMETQEAPETVEDENAKVKSDDKEEMDQNVETKADEEEEYENDEDRDDEEDAEEKKKRELTEEEEWKDLNERLKVREQERLELERKQAEEDAKRLEEVSKDPVKLNRLRRKQQKKARWSNFYRAVEVTNELLALPEEPVKDKRETTDVKIAEPEIDENKITLSWYDSDLNQYVEVPALSGVVAQSDGAFAHAWAGARATHAVAAGRVCYEVRVGAVVTTTEITEKEPIGSGLRIGWSTTDSSLHLGDGEMSWGYESSGRAVHNSEFKEYGKTFTENDVVGAYLDLESSPCKISYTLNGLELGVAHEFDKDALGDKALFPHILTKNTCYKVNFGYDKYNMLTKTKLVRTRLEIPVEQVLEERRRIEEEQQKQKEEAARKERERRDKEKKEREERQRKKKEERERVEREKKEKEDQAKKEKDEEEPMETEAGEKDKEKEKEPEKPDEENEKVEEPKENGEKVEESDEKEKDEAKPEPMEAEPSEAKTETEIKEEPDEAVEITEEQVLKGQVVLDKKIKFVIRYLVEEELDGTEACLVPGYVLVSNADLVEGPTRPASIADCEVILMVGLPGAGKTHWVRQHVAAHPERRYNVLSTAALIDRMKVDCKPFRATYEGRWDAMVSKCAKCVLKLLEIAKGRRRNFILDQTNVYPSAQRRKLREFDGYRRVAVAIVTDDETYRDRHKRREEADGKEVPDPAIVDMKANFMLPEKCSWVDEVVFPELGAEAARAVLADYHREARAAGVTRDKDKRERSASQDLPPAKRHRSNDKGRHPPNDRRPRDFQRDREDRWGGGGGGGSRWGGGGGGRGGSRWGPREPRGPPMGGPNQSRFDRPWQSHGPPPPPRGDFGRGDRDNFRGGRGGQRPDRGGRGGGPPPNDRFGRDRPPRPNDRPDKRPHQPGGGNNGGGGGGGGWQRGAGPRARRRPAPPPAAPRPAARTAAPQPQGTAHCHTGTLDGPNQNQNSNQQNPQGWNQWTGGWGGWGPNWGNQGQGWQNWGNWGNWNNPNQGGNQAQGQAQGGQGQGGKGQVQGQQQQQQQQQGQQQQWPANYTAQQWYQWQQWQQQQQQQGWPGYQQGNQPGTQQEQAQAWAQYYQMQNYAGNANAGANNAVTGGDKK</sequence>
<dbReference type="AlphaFoldDB" id="A0A8S1AQU9"/>
<dbReference type="Gene3D" id="3.40.50.300">
    <property type="entry name" value="P-loop containing nucleotide triphosphate hydrolases"/>
    <property type="match status" value="1"/>
</dbReference>
<feature type="compositionally biased region" description="Gly residues" evidence="5">
    <location>
        <begin position="1179"/>
        <end position="1190"/>
    </location>
</feature>
<evidence type="ECO:0000256" key="5">
    <source>
        <dbReference type="SAM" id="MobiDB-lite"/>
    </source>
</evidence>
<keyword evidence="2" id="KW-0488">Methylation</keyword>
<evidence type="ECO:0000256" key="4">
    <source>
        <dbReference type="ARBA" id="ARBA00023242"/>
    </source>
</evidence>
<evidence type="ECO:0000256" key="3">
    <source>
        <dbReference type="ARBA" id="ARBA00022553"/>
    </source>
</evidence>
<feature type="compositionally biased region" description="Low complexity" evidence="5">
    <location>
        <begin position="1148"/>
        <end position="1178"/>
    </location>
</feature>
<feature type="compositionally biased region" description="Basic and acidic residues" evidence="5">
    <location>
        <begin position="1043"/>
        <end position="1060"/>
    </location>
</feature>
<dbReference type="GO" id="GO:0005634">
    <property type="term" value="C:nucleus"/>
    <property type="evidence" value="ECO:0007669"/>
    <property type="project" value="UniProtKB-SubCell"/>
</dbReference>
<feature type="compositionally biased region" description="Low complexity" evidence="5">
    <location>
        <begin position="1191"/>
        <end position="1247"/>
    </location>
</feature>